<accession>A0A1Y4DBS0</accession>
<keyword evidence="10" id="KW-1185">Reference proteome</keyword>
<evidence type="ECO:0000256" key="2">
    <source>
        <dbReference type="ARBA" id="ARBA00022448"/>
    </source>
</evidence>
<gene>
    <name evidence="9" type="ORF">B5F75_04805</name>
</gene>
<dbReference type="Proteomes" id="UP000196368">
    <property type="component" value="Unassembled WGS sequence"/>
</dbReference>
<evidence type="ECO:0000256" key="1">
    <source>
        <dbReference type="ARBA" id="ARBA00004651"/>
    </source>
</evidence>
<keyword evidence="5 8" id="KW-1133">Transmembrane helix</keyword>
<feature type="transmembrane region" description="Helical" evidence="8">
    <location>
        <begin position="374"/>
        <end position="397"/>
    </location>
</feature>
<evidence type="ECO:0000313" key="9">
    <source>
        <dbReference type="EMBL" id="OUO56516.1"/>
    </source>
</evidence>
<feature type="transmembrane region" description="Helical" evidence="8">
    <location>
        <begin position="308"/>
        <end position="329"/>
    </location>
</feature>
<comment type="caution">
    <text evidence="9">The sequence shown here is derived from an EMBL/GenBank/DDBJ whole genome shotgun (WGS) entry which is preliminary data.</text>
</comment>
<feature type="transmembrane region" description="Helical" evidence="8">
    <location>
        <begin position="266"/>
        <end position="296"/>
    </location>
</feature>
<dbReference type="GO" id="GO:0030001">
    <property type="term" value="P:metal ion transport"/>
    <property type="evidence" value="ECO:0007669"/>
    <property type="project" value="UniProtKB-ARBA"/>
</dbReference>
<protein>
    <recommendedName>
        <fullName evidence="11">Potassium transporter TrkH</fullName>
    </recommendedName>
</protein>
<sequence>MLFYFQKLIYYNKSMEPINWREVYARTKEFIKTSLKKYSVFLLRLTPHQNIAQAVLSYTLLGWILLSLPFMNTTDVSFIDNLFTSASAVSTTGLSSVNFAESYTFLGKLVVLLLIQIGGVGYMTFSSFLFLSFSQHHRLRKSQQEALAAEVSLPNTLKLSDFLWAAIVFTVIAESIGAVFLFNYFRHHSYGLFDAAWYSIFHSVSAFCTAGFSLWSNGLENFADSKTVNIVISALSLAGAIGFIVVTDVFNFIRRKTKEITYTTKIIIVITACLVLFGTATLFITTPGITLLEAFFQAVTAMTTAGYNTVNIGGLSACSLLILIFLMSIGGSPSGTAGGIKTTAFASVLAITYNRLRLNTRVEFLGRRIPLVRLYAATSTLMIYIVSLFTSIFLLTWTEDLPFLSLAFESASALGTAGLSTGVTMELSVLGKLIIIFTMLVGRIGVVTFGMALLGTDEDDNDEQDEKPAEREDVAI</sequence>
<feature type="transmembrane region" description="Helical" evidence="8">
    <location>
        <begin position="227"/>
        <end position="246"/>
    </location>
</feature>
<dbReference type="GO" id="GO:0008324">
    <property type="term" value="F:monoatomic cation transmembrane transporter activity"/>
    <property type="evidence" value="ECO:0007669"/>
    <property type="project" value="InterPro"/>
</dbReference>
<evidence type="ECO:0000256" key="7">
    <source>
        <dbReference type="ARBA" id="ARBA00023136"/>
    </source>
</evidence>
<dbReference type="InterPro" id="IPR003445">
    <property type="entry name" value="Cat_transpt"/>
</dbReference>
<evidence type="ECO:0000256" key="5">
    <source>
        <dbReference type="ARBA" id="ARBA00022989"/>
    </source>
</evidence>
<reference evidence="10" key="1">
    <citation type="submission" date="2017-04" db="EMBL/GenBank/DDBJ databases">
        <title>Function of individual gut microbiota members based on whole genome sequencing of pure cultures obtained from chicken caecum.</title>
        <authorList>
            <person name="Medvecky M."/>
            <person name="Cejkova D."/>
            <person name="Polansky O."/>
            <person name="Karasova D."/>
            <person name="Kubasova T."/>
            <person name="Cizek A."/>
            <person name="Rychlik I."/>
        </authorList>
    </citation>
    <scope>NUCLEOTIDE SEQUENCE [LARGE SCALE GENOMIC DNA]</scope>
    <source>
        <strain evidence="10">An273</strain>
    </source>
</reference>
<feature type="transmembrane region" description="Helical" evidence="8">
    <location>
        <begin position="162"/>
        <end position="184"/>
    </location>
</feature>
<keyword evidence="7 8" id="KW-0472">Membrane</keyword>
<dbReference type="GO" id="GO:0005886">
    <property type="term" value="C:plasma membrane"/>
    <property type="evidence" value="ECO:0007669"/>
    <property type="project" value="UniProtKB-SubCell"/>
</dbReference>
<evidence type="ECO:0000256" key="8">
    <source>
        <dbReference type="SAM" id="Phobius"/>
    </source>
</evidence>
<name>A0A1Y4DBS0_9BACT</name>
<evidence type="ECO:0000256" key="4">
    <source>
        <dbReference type="ARBA" id="ARBA00022692"/>
    </source>
</evidence>
<evidence type="ECO:0000256" key="3">
    <source>
        <dbReference type="ARBA" id="ARBA00022475"/>
    </source>
</evidence>
<feature type="transmembrane region" description="Helical" evidence="8">
    <location>
        <begin position="109"/>
        <end position="131"/>
    </location>
</feature>
<dbReference type="PANTHER" id="PTHR32024">
    <property type="entry name" value="TRK SYSTEM POTASSIUM UPTAKE PROTEIN TRKG-RELATED"/>
    <property type="match status" value="1"/>
</dbReference>
<dbReference type="AlphaFoldDB" id="A0A1Y4DBS0"/>
<dbReference type="EMBL" id="NFJD01000003">
    <property type="protein sequence ID" value="OUO56516.1"/>
    <property type="molecule type" value="Genomic_DNA"/>
</dbReference>
<feature type="transmembrane region" description="Helical" evidence="8">
    <location>
        <begin position="51"/>
        <end position="71"/>
    </location>
</feature>
<proteinExistence type="predicted"/>
<feature type="transmembrane region" description="Helical" evidence="8">
    <location>
        <begin position="196"/>
        <end position="215"/>
    </location>
</feature>
<evidence type="ECO:0000313" key="10">
    <source>
        <dbReference type="Proteomes" id="UP000196368"/>
    </source>
</evidence>
<feature type="transmembrane region" description="Helical" evidence="8">
    <location>
        <begin position="433"/>
        <end position="454"/>
    </location>
</feature>
<evidence type="ECO:0008006" key="11">
    <source>
        <dbReference type="Google" id="ProtNLM"/>
    </source>
</evidence>
<evidence type="ECO:0000256" key="6">
    <source>
        <dbReference type="ARBA" id="ARBA00023065"/>
    </source>
</evidence>
<keyword evidence="4 8" id="KW-0812">Transmembrane</keyword>
<organism evidence="9 10">
    <name type="scientific">Candidatus Avelusimicrobium gallicola</name>
    <dbReference type="NCBI Taxonomy" id="2562704"/>
    <lineage>
        <taxon>Bacteria</taxon>
        <taxon>Pseudomonadati</taxon>
        <taxon>Elusimicrobiota</taxon>
        <taxon>Elusimicrobia</taxon>
        <taxon>Elusimicrobiales</taxon>
        <taxon>Elusimicrobiaceae</taxon>
        <taxon>Candidatus Avelusimicrobium</taxon>
    </lineage>
</organism>
<keyword evidence="2" id="KW-0813">Transport</keyword>
<dbReference type="Pfam" id="PF02386">
    <property type="entry name" value="TrkH"/>
    <property type="match status" value="2"/>
</dbReference>
<comment type="subcellular location">
    <subcellularLocation>
        <location evidence="1">Cell membrane</location>
        <topology evidence="1">Multi-pass membrane protein</topology>
    </subcellularLocation>
</comment>
<keyword evidence="3" id="KW-1003">Cell membrane</keyword>
<keyword evidence="6" id="KW-0406">Ion transport</keyword>
<dbReference type="PANTHER" id="PTHR32024:SF1">
    <property type="entry name" value="KTR SYSTEM POTASSIUM UPTAKE PROTEIN B"/>
    <property type="match status" value="1"/>
</dbReference>